<keyword evidence="2" id="KW-0472">Membrane</keyword>
<feature type="compositionally biased region" description="Polar residues" evidence="1">
    <location>
        <begin position="69"/>
        <end position="78"/>
    </location>
</feature>
<feature type="region of interest" description="Disordered" evidence="1">
    <location>
        <begin position="385"/>
        <end position="436"/>
    </location>
</feature>
<evidence type="ECO:0000313" key="4">
    <source>
        <dbReference type="Proteomes" id="UP001519460"/>
    </source>
</evidence>
<feature type="compositionally biased region" description="Low complexity" evidence="1">
    <location>
        <begin position="51"/>
        <end position="60"/>
    </location>
</feature>
<accession>A0ABD0JIZ1</accession>
<comment type="caution">
    <text evidence="3">The sequence shown here is derived from an EMBL/GenBank/DDBJ whole genome shotgun (WGS) entry which is preliminary data.</text>
</comment>
<dbReference type="AlphaFoldDB" id="A0ABD0JIZ1"/>
<dbReference type="Proteomes" id="UP001519460">
    <property type="component" value="Unassembled WGS sequence"/>
</dbReference>
<feature type="region of interest" description="Disordered" evidence="1">
    <location>
        <begin position="195"/>
        <end position="229"/>
    </location>
</feature>
<keyword evidence="2" id="KW-0812">Transmembrane</keyword>
<feature type="compositionally biased region" description="Polar residues" evidence="1">
    <location>
        <begin position="385"/>
        <end position="407"/>
    </location>
</feature>
<feature type="compositionally biased region" description="Basic residues" evidence="1">
    <location>
        <begin position="506"/>
        <end position="515"/>
    </location>
</feature>
<feature type="region of interest" description="Disordered" evidence="1">
    <location>
        <begin position="504"/>
        <end position="528"/>
    </location>
</feature>
<reference evidence="3 4" key="1">
    <citation type="journal article" date="2023" name="Sci. Data">
        <title>Genome assembly of the Korean intertidal mud-creeper Batillaria attramentaria.</title>
        <authorList>
            <person name="Patra A.K."/>
            <person name="Ho P.T."/>
            <person name="Jun S."/>
            <person name="Lee S.J."/>
            <person name="Kim Y."/>
            <person name="Won Y.J."/>
        </authorList>
    </citation>
    <scope>NUCLEOTIDE SEQUENCE [LARGE SCALE GENOMIC DNA]</scope>
    <source>
        <strain evidence="3">Wonlab-2016</strain>
    </source>
</reference>
<gene>
    <name evidence="3" type="ORF">BaRGS_00033851</name>
</gene>
<evidence type="ECO:0000256" key="2">
    <source>
        <dbReference type="SAM" id="Phobius"/>
    </source>
</evidence>
<feature type="region of interest" description="Disordered" evidence="1">
    <location>
        <begin position="51"/>
        <end position="78"/>
    </location>
</feature>
<keyword evidence="4" id="KW-1185">Reference proteome</keyword>
<keyword evidence="2" id="KW-1133">Transmembrane helix</keyword>
<protein>
    <submittedName>
        <fullName evidence="3">Uncharacterized protein</fullName>
    </submittedName>
</protein>
<evidence type="ECO:0000313" key="3">
    <source>
        <dbReference type="EMBL" id="KAK7474896.1"/>
    </source>
</evidence>
<dbReference type="EMBL" id="JACVVK020000421">
    <property type="protein sequence ID" value="KAK7474896.1"/>
    <property type="molecule type" value="Genomic_DNA"/>
</dbReference>
<sequence length="528" mass="56775">MGLPIASIPGPKLGVCLLSGTSSLRCHPAMPPHSYVLRVVLILHATGQLHTEGSTTGHHTTTHESTTEQPDTNDTQESSSGVCKNVALQCFNVPITLCDVTIITSINVTIPNTVDKQLTPQADVQCNVSPYRHVSQQCDDSGGAESIVFGCLLGIHLVIDVVCLVLWFWRRKRATKRQSGTVAFVNQPDACGVTMNLHSTSSNRDQQTSSDKPKSGATSPVQRRSEHEYSYVTVDSTTFRSSTAAVIETSIYNEPDDFIPTARARVSTAPARNESDVYSIPNKRPKGSGRVNSPANNEYSLAKIPVSVARNPDCELINGKEYFILEEVEAFKEEDVSAAKGGLPTTGRSTATTEDTQGSMPINGEPTAKTEDVQGSMPMNIKSTATTEDTQGSMPMNGKSTATTEDAQGSMPMNGEPAATSQDAQGSLPIKGESTTTTEEAKGVYFILEEGAAEMDSPTTGRRQAMGTQNASSEDIGEYCRLDSTGMKPPIPEKPAYTALAEHRKNSAPKGRRANQHQPMQFVNKQFT</sequence>
<organism evidence="3 4">
    <name type="scientific">Batillaria attramentaria</name>
    <dbReference type="NCBI Taxonomy" id="370345"/>
    <lineage>
        <taxon>Eukaryota</taxon>
        <taxon>Metazoa</taxon>
        <taxon>Spiralia</taxon>
        <taxon>Lophotrochozoa</taxon>
        <taxon>Mollusca</taxon>
        <taxon>Gastropoda</taxon>
        <taxon>Caenogastropoda</taxon>
        <taxon>Sorbeoconcha</taxon>
        <taxon>Cerithioidea</taxon>
        <taxon>Batillariidae</taxon>
        <taxon>Batillaria</taxon>
    </lineage>
</organism>
<feature type="region of interest" description="Disordered" evidence="1">
    <location>
        <begin position="339"/>
        <end position="373"/>
    </location>
</feature>
<feature type="transmembrane region" description="Helical" evidence="2">
    <location>
        <begin position="147"/>
        <end position="169"/>
    </location>
</feature>
<feature type="region of interest" description="Disordered" evidence="1">
    <location>
        <begin position="270"/>
        <end position="294"/>
    </location>
</feature>
<feature type="compositionally biased region" description="Polar residues" evidence="1">
    <location>
        <begin position="516"/>
        <end position="528"/>
    </location>
</feature>
<feature type="compositionally biased region" description="Polar residues" evidence="1">
    <location>
        <begin position="346"/>
        <end position="360"/>
    </location>
</feature>
<evidence type="ECO:0000256" key="1">
    <source>
        <dbReference type="SAM" id="MobiDB-lite"/>
    </source>
</evidence>
<proteinExistence type="predicted"/>
<feature type="compositionally biased region" description="Polar residues" evidence="1">
    <location>
        <begin position="196"/>
        <end position="222"/>
    </location>
</feature>
<name>A0ABD0JIZ1_9CAEN</name>